<dbReference type="RefSeq" id="WP_085543732.1">
    <property type="nucleotide sequence ID" value="NZ_FXBB01000003.1"/>
</dbReference>
<dbReference type="Gene3D" id="1.10.3210.10">
    <property type="entry name" value="Hypothetical protein af1432"/>
    <property type="match status" value="1"/>
</dbReference>
<dbReference type="STRING" id="561720.SAMN06275492_1036"/>
<feature type="domain" description="HD-GYP" evidence="2">
    <location>
        <begin position="496"/>
        <end position="695"/>
    </location>
</feature>
<feature type="transmembrane region" description="Helical" evidence="1">
    <location>
        <begin position="245"/>
        <end position="267"/>
    </location>
</feature>
<evidence type="ECO:0000256" key="1">
    <source>
        <dbReference type="SAM" id="Phobius"/>
    </source>
</evidence>
<proteinExistence type="predicted"/>
<protein>
    <submittedName>
        <fullName evidence="3">HD domain-containing protein</fullName>
    </submittedName>
</protein>
<accession>A0A1X7IJK7</accession>
<dbReference type="InterPro" id="IPR037522">
    <property type="entry name" value="HD_GYP_dom"/>
</dbReference>
<evidence type="ECO:0000313" key="4">
    <source>
        <dbReference type="Proteomes" id="UP000193355"/>
    </source>
</evidence>
<dbReference type="EMBL" id="FXBB01000003">
    <property type="protein sequence ID" value="SMG15020.1"/>
    <property type="molecule type" value="Genomic_DNA"/>
</dbReference>
<dbReference type="InterPro" id="IPR003607">
    <property type="entry name" value="HD/PDEase_dom"/>
</dbReference>
<organism evidence="3 4">
    <name type="scientific">Dethiosulfovibrio salsuginis</name>
    <dbReference type="NCBI Taxonomy" id="561720"/>
    <lineage>
        <taxon>Bacteria</taxon>
        <taxon>Thermotogati</taxon>
        <taxon>Synergistota</taxon>
        <taxon>Synergistia</taxon>
        <taxon>Synergistales</taxon>
        <taxon>Dethiosulfovibrionaceae</taxon>
        <taxon>Dethiosulfovibrio</taxon>
    </lineage>
</organism>
<dbReference type="Pfam" id="PF13487">
    <property type="entry name" value="HD_5"/>
    <property type="match status" value="1"/>
</dbReference>
<dbReference type="PANTHER" id="PTHR45228:SF8">
    <property type="entry name" value="TWO-COMPONENT RESPONSE REGULATOR-RELATED"/>
    <property type="match status" value="1"/>
</dbReference>
<dbReference type="CDD" id="cd00077">
    <property type="entry name" value="HDc"/>
    <property type="match status" value="1"/>
</dbReference>
<keyword evidence="1" id="KW-0472">Membrane</keyword>
<dbReference type="SUPFAM" id="SSF109604">
    <property type="entry name" value="HD-domain/PDEase-like"/>
    <property type="match status" value="1"/>
</dbReference>
<dbReference type="Proteomes" id="UP000193355">
    <property type="component" value="Unassembled WGS sequence"/>
</dbReference>
<dbReference type="PANTHER" id="PTHR45228">
    <property type="entry name" value="CYCLIC DI-GMP PHOSPHODIESTERASE TM_0186-RELATED"/>
    <property type="match status" value="1"/>
</dbReference>
<evidence type="ECO:0000259" key="2">
    <source>
        <dbReference type="PROSITE" id="PS51832"/>
    </source>
</evidence>
<name>A0A1X7IJK7_9BACT</name>
<dbReference type="AlphaFoldDB" id="A0A1X7IJK7"/>
<gene>
    <name evidence="3" type="ORF">SAMN06275492_1036</name>
</gene>
<dbReference type="OrthoDB" id="5162at2"/>
<sequence>MKIRSLKSYGRHLIAVMAALVVAGSSLAFWRTWVVAVQNYDSAVVDQFDYLSLFLDDKLRGYQKAVQFWGFTGISMEAEQFMMSFPEIRGLLLSDRKGTIRWSNLPYVQGGMVIPSEMLSGKWIPSSLFGDVSSPGLIISVPIPSGWLICEIDSYRLLSSIRIRAKEDTAMALVSSAGQVLYSWSPDLPVPIGSVLPRALLAERSQNLDLSIGRARAFSRMLVGGLFLVSVYPESVLFQVSAVQALSVALLILVGSGLFLVIFWRGYERVSSSFSRWVQFLFGASERVNLCDNSLEMSEYLVDFDHQMGALEPSFTEEGDLRDAFGILLRTLSDKEETLMAYLEETKAMEDSLRMTNADLELAMGQLENILCLAQGVTDGRTLQGMASNMAENLKKTFRCSFSALVALNRGVPYIWGEAGNRSRSLSLDKLSFRDKKICDESRTLIVPVHFMDKVAGYVVMEGCGEYSQERVSEVLRRFALTLGGLLHANELLTEVRSSFHYFALRMQAFTEIYHEETGGHIARVGEYAAFIARELGRDEAYVEDIRVYAQLHDLGKVRVSRDILTKPGALTEDEFREMKRHAPYGADMLGDSAWLEMARNICRYHHERWDGSGYPEGLSGEAIPLEGRIVSLCDVYDALREERSYKPAFSHEEASRIILKGDGRVMPGHFDPEVLDIFRVNGDFFRDIHVSIADNHQVDRQSV</sequence>
<dbReference type="PROSITE" id="PS51832">
    <property type="entry name" value="HD_GYP"/>
    <property type="match status" value="1"/>
</dbReference>
<evidence type="ECO:0000313" key="3">
    <source>
        <dbReference type="EMBL" id="SMG15020.1"/>
    </source>
</evidence>
<dbReference type="SMART" id="SM00471">
    <property type="entry name" value="HDc"/>
    <property type="match status" value="1"/>
</dbReference>
<keyword evidence="4" id="KW-1185">Reference proteome</keyword>
<keyword evidence="1" id="KW-1133">Transmembrane helix</keyword>
<keyword evidence="1" id="KW-0812">Transmembrane</keyword>
<dbReference type="InterPro" id="IPR052020">
    <property type="entry name" value="Cyclic_di-GMP/3'3'-cGAMP_PDE"/>
</dbReference>
<reference evidence="4" key="1">
    <citation type="submission" date="2017-04" db="EMBL/GenBank/DDBJ databases">
        <authorList>
            <person name="Varghese N."/>
            <person name="Submissions S."/>
        </authorList>
    </citation>
    <scope>NUCLEOTIDE SEQUENCE [LARGE SCALE GENOMIC DNA]</scope>
    <source>
        <strain evidence="4">USBA 82</strain>
    </source>
</reference>